<keyword evidence="4 11" id="KW-0813">Transport</keyword>
<evidence type="ECO:0000256" key="1">
    <source>
        <dbReference type="ARBA" id="ARBA00004141"/>
    </source>
</evidence>
<evidence type="ECO:0000313" key="15">
    <source>
        <dbReference type="EMBL" id="MCF2527300.1"/>
    </source>
</evidence>
<dbReference type="InterPro" id="IPR000515">
    <property type="entry name" value="MetI-like"/>
</dbReference>
<evidence type="ECO:0000256" key="10">
    <source>
        <dbReference type="ARBA" id="ARBA00023136"/>
    </source>
</evidence>
<dbReference type="InterPro" id="IPR017871">
    <property type="entry name" value="ABC_transporter-like_CS"/>
</dbReference>
<evidence type="ECO:0000256" key="2">
    <source>
        <dbReference type="ARBA" id="ARBA00004202"/>
    </source>
</evidence>
<name>A0AA41PXR3_9ACTN</name>
<dbReference type="GO" id="GO:0016887">
    <property type="term" value="F:ATP hydrolysis activity"/>
    <property type="evidence" value="ECO:0007669"/>
    <property type="project" value="InterPro"/>
</dbReference>
<protein>
    <submittedName>
        <fullName evidence="15">Dipeptide/oligopeptide/nickel ABC transporter permease/ATP-binding protein</fullName>
    </submittedName>
</protein>
<feature type="transmembrane region" description="Helical" evidence="11">
    <location>
        <begin position="79"/>
        <end position="102"/>
    </location>
</feature>
<evidence type="ECO:0000256" key="4">
    <source>
        <dbReference type="ARBA" id="ARBA00022448"/>
    </source>
</evidence>
<dbReference type="SMART" id="SM00382">
    <property type="entry name" value="AAA"/>
    <property type="match status" value="1"/>
</dbReference>
<dbReference type="InterPro" id="IPR003593">
    <property type="entry name" value="AAA+_ATPase"/>
</dbReference>
<feature type="domain" description="ABC transporter" evidence="13">
    <location>
        <begin position="319"/>
        <end position="564"/>
    </location>
</feature>
<dbReference type="PROSITE" id="PS50893">
    <property type="entry name" value="ABC_TRANSPORTER_2"/>
    <property type="match status" value="1"/>
</dbReference>
<keyword evidence="8" id="KW-0067">ATP-binding</keyword>
<evidence type="ECO:0000256" key="3">
    <source>
        <dbReference type="ARBA" id="ARBA00005417"/>
    </source>
</evidence>
<evidence type="ECO:0000313" key="16">
    <source>
        <dbReference type="Proteomes" id="UP001165378"/>
    </source>
</evidence>
<dbReference type="Pfam" id="PF00005">
    <property type="entry name" value="ABC_tran"/>
    <property type="match status" value="1"/>
</dbReference>
<reference evidence="15" key="1">
    <citation type="submission" date="2022-01" db="EMBL/GenBank/DDBJ databases">
        <title>Genome-Based Taxonomic Classification of the Phylum Actinobacteria.</title>
        <authorList>
            <person name="Gao Y."/>
        </authorList>
    </citation>
    <scope>NUCLEOTIDE SEQUENCE</scope>
    <source>
        <strain evidence="15">KLBMP 8922</strain>
    </source>
</reference>
<comment type="subcellular location">
    <subcellularLocation>
        <location evidence="11">Cell membrane</location>
        <topology evidence="11">Multi-pass membrane protein</topology>
    </subcellularLocation>
    <subcellularLocation>
        <location evidence="2">Cell membrane</location>
        <topology evidence="2">Peripheral membrane protein</topology>
    </subcellularLocation>
    <subcellularLocation>
        <location evidence="1">Membrane</location>
        <topology evidence="1">Multi-pass membrane protein</topology>
    </subcellularLocation>
</comment>
<evidence type="ECO:0000256" key="5">
    <source>
        <dbReference type="ARBA" id="ARBA00022475"/>
    </source>
</evidence>
<dbReference type="InterPro" id="IPR027417">
    <property type="entry name" value="P-loop_NTPase"/>
</dbReference>
<proteinExistence type="inferred from homology"/>
<feature type="domain" description="ABC transmembrane type-1" evidence="14">
    <location>
        <begin position="75"/>
        <end position="264"/>
    </location>
</feature>
<keyword evidence="6 11" id="KW-0812">Transmembrane</keyword>
<dbReference type="Proteomes" id="UP001165378">
    <property type="component" value="Unassembled WGS sequence"/>
</dbReference>
<evidence type="ECO:0000256" key="11">
    <source>
        <dbReference type="RuleBase" id="RU363032"/>
    </source>
</evidence>
<comment type="similarity">
    <text evidence="3">Belongs to the ABC transporter superfamily.</text>
</comment>
<dbReference type="GO" id="GO:0005886">
    <property type="term" value="C:plasma membrane"/>
    <property type="evidence" value="ECO:0007669"/>
    <property type="project" value="UniProtKB-SubCell"/>
</dbReference>
<keyword evidence="7" id="KW-0547">Nucleotide-binding</keyword>
<evidence type="ECO:0000259" key="13">
    <source>
        <dbReference type="PROSITE" id="PS50893"/>
    </source>
</evidence>
<dbReference type="GO" id="GO:0005524">
    <property type="term" value="F:ATP binding"/>
    <property type="evidence" value="ECO:0007669"/>
    <property type="project" value="UniProtKB-KW"/>
</dbReference>
<dbReference type="RefSeq" id="WP_235051438.1">
    <property type="nucleotide sequence ID" value="NZ_JAKFHA010000003.1"/>
</dbReference>
<evidence type="ECO:0000256" key="7">
    <source>
        <dbReference type="ARBA" id="ARBA00022741"/>
    </source>
</evidence>
<comment type="caution">
    <text evidence="15">The sequence shown here is derived from an EMBL/GenBank/DDBJ whole genome shotgun (WGS) entry which is preliminary data.</text>
</comment>
<dbReference type="CDD" id="cd06261">
    <property type="entry name" value="TM_PBP2"/>
    <property type="match status" value="1"/>
</dbReference>
<feature type="transmembrane region" description="Helical" evidence="11">
    <location>
        <begin position="15"/>
        <end position="34"/>
    </location>
</feature>
<evidence type="ECO:0000259" key="14">
    <source>
        <dbReference type="PROSITE" id="PS50928"/>
    </source>
</evidence>
<feature type="transmembrane region" description="Helical" evidence="11">
    <location>
        <begin position="138"/>
        <end position="156"/>
    </location>
</feature>
<gene>
    <name evidence="15" type="ORF">LZ495_08750</name>
</gene>
<feature type="transmembrane region" description="Helical" evidence="11">
    <location>
        <begin position="114"/>
        <end position="132"/>
    </location>
</feature>
<feature type="compositionally biased region" description="Low complexity" evidence="12">
    <location>
        <begin position="590"/>
        <end position="605"/>
    </location>
</feature>
<dbReference type="Gene3D" id="3.40.50.300">
    <property type="entry name" value="P-loop containing nucleotide triphosphate hydrolases"/>
    <property type="match status" value="1"/>
</dbReference>
<evidence type="ECO:0000256" key="9">
    <source>
        <dbReference type="ARBA" id="ARBA00022989"/>
    </source>
</evidence>
<dbReference type="AlphaFoldDB" id="A0AA41PXR3"/>
<evidence type="ECO:0000256" key="8">
    <source>
        <dbReference type="ARBA" id="ARBA00022840"/>
    </source>
</evidence>
<dbReference type="Pfam" id="PF00528">
    <property type="entry name" value="BPD_transp_1"/>
    <property type="match status" value="1"/>
</dbReference>
<dbReference type="SUPFAM" id="SSF52540">
    <property type="entry name" value="P-loop containing nucleoside triphosphate hydrolases"/>
    <property type="match status" value="1"/>
</dbReference>
<dbReference type="InterPro" id="IPR050388">
    <property type="entry name" value="ABC_Ni/Peptide_Import"/>
</dbReference>
<comment type="similarity">
    <text evidence="11">Belongs to the binding-protein-dependent transport system permease family.</text>
</comment>
<feature type="transmembrane region" description="Helical" evidence="11">
    <location>
        <begin position="188"/>
        <end position="209"/>
    </location>
</feature>
<dbReference type="PANTHER" id="PTHR43297">
    <property type="entry name" value="OLIGOPEPTIDE TRANSPORT ATP-BINDING PROTEIN APPD"/>
    <property type="match status" value="1"/>
</dbReference>
<feature type="region of interest" description="Disordered" evidence="12">
    <location>
        <begin position="572"/>
        <end position="605"/>
    </location>
</feature>
<evidence type="ECO:0000256" key="12">
    <source>
        <dbReference type="SAM" id="MobiDB-lite"/>
    </source>
</evidence>
<dbReference type="SUPFAM" id="SSF161098">
    <property type="entry name" value="MetI-like"/>
    <property type="match status" value="1"/>
</dbReference>
<dbReference type="Gene3D" id="1.10.3720.10">
    <property type="entry name" value="MetI-like"/>
    <property type="match status" value="1"/>
</dbReference>
<dbReference type="InterPro" id="IPR003439">
    <property type="entry name" value="ABC_transporter-like_ATP-bd"/>
</dbReference>
<evidence type="ECO:0000256" key="6">
    <source>
        <dbReference type="ARBA" id="ARBA00022692"/>
    </source>
</evidence>
<keyword evidence="9 11" id="KW-1133">Transmembrane helix</keyword>
<keyword evidence="16" id="KW-1185">Reference proteome</keyword>
<dbReference type="CDD" id="cd03257">
    <property type="entry name" value="ABC_NikE_OppD_transporters"/>
    <property type="match status" value="1"/>
</dbReference>
<dbReference type="EMBL" id="JAKFHA010000003">
    <property type="protein sequence ID" value="MCF2527300.1"/>
    <property type="molecule type" value="Genomic_DNA"/>
</dbReference>
<dbReference type="GO" id="GO:0055085">
    <property type="term" value="P:transmembrane transport"/>
    <property type="evidence" value="ECO:0007669"/>
    <property type="project" value="InterPro"/>
</dbReference>
<feature type="transmembrane region" description="Helical" evidence="11">
    <location>
        <begin position="245"/>
        <end position="264"/>
    </location>
</feature>
<keyword evidence="5" id="KW-1003">Cell membrane</keyword>
<sequence>MSGILRALLRHRSGLLGLVLVSVLVAAAAVSWVWTPYDPTTTDLKARWVLPFRDGHVLGTDMLGRDQLSLLLVGARETLAVALLATAIAAAVGLLMAGAAALAPRWISASVVQLVDVVIAFPALLTAMVLAAVFGGSLWTAASAVGIASGVHVARVTRLEIERVRGTDYVLAATASGSGTWRTMRRHVLPNIAPTLIVQLSLVMAVATLTEASLSYLGYGSPSPAVSWGRMLHDQQPYIEARPLLVVWPGIAVALTVLGFNLLGDALRDATDPRLRGSGVGSAAPGGVPESAAEGLPKHGSAAAVPVAAVAAPASAPLLTVTDLTIRVGARILVDGVSLSLAAGERLGLIGESGSGKSLTSLAVPGLLPEGLTASGSIRIDGVELLGRPERQLAGIRGERVAMVFQEPLTALDPLWRIGRQIAEPLRLHRGLTRRQADEEALRLARRVGLPDPEHIVRAWPHQLSGGQRQRVGIAIALACRPALLIADEPTTALDATVQREILALLDELTREQGTALIFVTHDLAVVASVADRIAVMRRGRIVEHGPLGEVLASPREAYTRSLLAAARATSFTPSPASPSAVPPIPPSAPSAEPFEPSLATEATT</sequence>
<organism evidence="15 16">
    <name type="scientific">Yinghuangia soli</name>
    <dbReference type="NCBI Taxonomy" id="2908204"/>
    <lineage>
        <taxon>Bacteria</taxon>
        <taxon>Bacillati</taxon>
        <taxon>Actinomycetota</taxon>
        <taxon>Actinomycetes</taxon>
        <taxon>Kitasatosporales</taxon>
        <taxon>Streptomycetaceae</taxon>
        <taxon>Yinghuangia</taxon>
    </lineage>
</organism>
<dbReference type="PANTHER" id="PTHR43297:SF2">
    <property type="entry name" value="DIPEPTIDE TRANSPORT ATP-BINDING PROTEIN DPPD"/>
    <property type="match status" value="1"/>
</dbReference>
<dbReference type="PROSITE" id="PS00211">
    <property type="entry name" value="ABC_TRANSPORTER_1"/>
    <property type="match status" value="1"/>
</dbReference>
<dbReference type="PROSITE" id="PS50928">
    <property type="entry name" value="ABC_TM1"/>
    <property type="match status" value="1"/>
</dbReference>
<keyword evidence="10 11" id="KW-0472">Membrane</keyword>
<dbReference type="InterPro" id="IPR035906">
    <property type="entry name" value="MetI-like_sf"/>
</dbReference>
<accession>A0AA41PXR3</accession>